<dbReference type="GO" id="GO:0050485">
    <property type="term" value="F:oxidoreductase activity, acting on X-H and Y-H to form an X-Y bond, with a disulfide as acceptor"/>
    <property type="evidence" value="ECO:0007669"/>
    <property type="project" value="InterPro"/>
</dbReference>
<organism evidence="3 4">
    <name type="scientific">Formimonas warabiya</name>
    <dbReference type="NCBI Taxonomy" id="1761012"/>
    <lineage>
        <taxon>Bacteria</taxon>
        <taxon>Bacillati</taxon>
        <taxon>Bacillota</taxon>
        <taxon>Clostridia</taxon>
        <taxon>Eubacteriales</taxon>
        <taxon>Peptococcaceae</taxon>
        <taxon>Candidatus Formimonas</taxon>
    </lineage>
</organism>
<sequence>MARYQNPVRIVHYLNQFFGGMGGEEMADLKPQVKNEPIGPSKKIQELLGTDYKIVATIMAGDNYFVEHKDLALQKVMAFVKKMNPDIFIAGPCLCMGRYGLACAWICSRVSRELGIPTVLSMSPHNPAFSILPPDIYFVPAGETIRDMKNDVRQFSKMIDKLRQGQRGIIDTDGAFLTGKRGNTLVSANGATRAVQMLVRILHDEEAGSEIPIAKNNGIRSAPPIADLSTARIALVTEGGIVPLGNPNRLRSARETRWFRYDLPLVEGEMARFQCIHGGFDTNYATIDFNRILPVDTLIGMEKSGGIGRLVPWYFVTCGNLVSVKDSKQMGSEIVRFLIQDQVDGVFLTST</sequence>
<keyword evidence="1" id="KW-0712">Selenocysteine</keyword>
<evidence type="ECO:0000256" key="1">
    <source>
        <dbReference type="ARBA" id="ARBA00022933"/>
    </source>
</evidence>
<reference evidence="3 4" key="1">
    <citation type="submission" date="2016-10" db="EMBL/GenBank/DDBJ databases">
        <title>Complete Genome Sequence of Peptococcaceae strain DCMF.</title>
        <authorList>
            <person name="Edwards R.J."/>
            <person name="Holland S.I."/>
            <person name="Deshpande N.P."/>
            <person name="Wong Y.K."/>
            <person name="Ertan H."/>
            <person name="Manefield M."/>
            <person name="Russell T.L."/>
            <person name="Lee M.J."/>
        </authorList>
    </citation>
    <scope>NUCLEOTIDE SEQUENCE [LARGE SCALE GENOMIC DNA]</scope>
    <source>
        <strain evidence="3 4">DCMF</strain>
    </source>
</reference>
<dbReference type="NCBIfam" id="TIGR01918">
    <property type="entry name" value="various_sel_PB"/>
    <property type="match status" value="1"/>
</dbReference>
<accession>A0A3G1KXT0</accession>
<gene>
    <name evidence="3" type="ORF">DCMF_22820</name>
</gene>
<proteinExistence type="predicted"/>
<keyword evidence="2" id="KW-0560">Oxidoreductase</keyword>
<evidence type="ECO:0008006" key="5">
    <source>
        <dbReference type="Google" id="ProtNLM"/>
    </source>
</evidence>
<protein>
    <recommendedName>
        <fullName evidence="5">Glycine/betaine/sarcosine/D-proline family reductase selenoprotein B</fullName>
    </recommendedName>
</protein>
<name>A0A3G1KXT0_FORW1</name>
<dbReference type="OrthoDB" id="9764267at2"/>
<dbReference type="EMBL" id="CP017634">
    <property type="protein sequence ID" value="ATW27207.1"/>
    <property type="molecule type" value="Genomic_DNA"/>
</dbReference>
<dbReference type="Pfam" id="PF07355">
    <property type="entry name" value="GRDB"/>
    <property type="match status" value="1"/>
</dbReference>
<dbReference type="AlphaFoldDB" id="A0A3G1KXT0"/>
<evidence type="ECO:0000313" key="4">
    <source>
        <dbReference type="Proteomes" id="UP000323521"/>
    </source>
</evidence>
<evidence type="ECO:0000256" key="2">
    <source>
        <dbReference type="ARBA" id="ARBA00023002"/>
    </source>
</evidence>
<dbReference type="KEGG" id="fwa:DCMF_22820"/>
<dbReference type="Proteomes" id="UP000323521">
    <property type="component" value="Chromosome"/>
</dbReference>
<dbReference type="InterPro" id="IPR010187">
    <property type="entry name" value="Various_sel_PB"/>
</dbReference>
<keyword evidence="4" id="KW-1185">Reference proteome</keyword>
<evidence type="ECO:0000313" key="3">
    <source>
        <dbReference type="EMBL" id="ATW27207.1"/>
    </source>
</evidence>